<reference evidence="1 2" key="1">
    <citation type="submission" date="2009-02" db="EMBL/GenBank/DDBJ databases">
        <title>Genome sequence of Bacillus cereus 03BB102.</title>
        <authorList>
            <person name="Dodson R.J."/>
            <person name="Jackson P."/>
            <person name="Munk A.C."/>
            <person name="Brettin T."/>
            <person name="Bruce D."/>
            <person name="Detter C."/>
            <person name="Tapia R."/>
            <person name="Han C."/>
            <person name="Sutton G."/>
            <person name="Sims D."/>
        </authorList>
    </citation>
    <scope>NUCLEOTIDE SEQUENCE [LARGE SCALE GENOMIC DNA]</scope>
    <source>
        <strain evidence="1 2">03BB102</strain>
        <plasmid evidence="2">Plasmid p03BB102_179</plasmid>
    </source>
</reference>
<gene>
    <name evidence="1" type="ordered locus">BCA_A0036</name>
</gene>
<dbReference type="AlphaFoldDB" id="A0A125Y9R5"/>
<dbReference type="KEGG" id="bcx:BCA_A0036"/>
<sequence>MLRIQRGYMYDPDDNEVIVNEIFYDAVSEQKLGSKMGVFDAVKLPSAILQRIQENENMSYMESVAVGKETIREILCYLDQNQKPEKLYFEMQYMD</sequence>
<accession>A0A125Y9R5</accession>
<dbReference type="RefSeq" id="WP_000944496.1">
    <property type="nucleotide sequence ID" value="NC_012473.1"/>
</dbReference>
<dbReference type="Proteomes" id="UP000002210">
    <property type="component" value="Plasmid p03BB102_179"/>
</dbReference>
<organism evidence="1 2">
    <name type="scientific">Bacillus cereus (strain 03BB102)</name>
    <dbReference type="NCBI Taxonomy" id="572264"/>
    <lineage>
        <taxon>Bacteria</taxon>
        <taxon>Bacillati</taxon>
        <taxon>Bacillota</taxon>
        <taxon>Bacilli</taxon>
        <taxon>Bacillales</taxon>
        <taxon>Bacillaceae</taxon>
        <taxon>Bacillus</taxon>
        <taxon>Bacillus cereus group</taxon>
    </lineage>
</organism>
<protein>
    <submittedName>
        <fullName evidence="1">Uncharacterized protein</fullName>
    </submittedName>
</protein>
<proteinExistence type="predicted"/>
<name>A0A125Y9R5_BACC3</name>
<dbReference type="EMBL" id="CP001406">
    <property type="protein sequence ID" value="ACO25655.1"/>
    <property type="molecule type" value="Genomic_DNA"/>
</dbReference>
<geneLocation type="plasmid" evidence="1 2">
    <name>p03BB102_179</name>
</geneLocation>
<keyword evidence="1" id="KW-0614">Plasmid</keyword>
<evidence type="ECO:0000313" key="2">
    <source>
        <dbReference type="Proteomes" id="UP000002210"/>
    </source>
</evidence>
<evidence type="ECO:0000313" key="1">
    <source>
        <dbReference type="EMBL" id="ACO25655.1"/>
    </source>
</evidence>